<proteinExistence type="predicted"/>
<keyword evidence="4" id="KW-1185">Reference proteome</keyword>
<comment type="pathway">
    <text evidence="2">Carbohydrate degradation; pentose phosphate pathway; D-glyceraldehyde 3-phosphate and beta-D-fructose 6-phosphate from D-ribose 5-phosphate and D-xylulose 5-phosphate (non-oxidative stage): step 2/3.</text>
</comment>
<dbReference type="AlphaFoldDB" id="A0A9W9Y5P7"/>
<dbReference type="GO" id="GO:0009052">
    <property type="term" value="P:pentose-phosphate shunt, non-oxidative branch"/>
    <property type="evidence" value="ECO:0007669"/>
    <property type="project" value="TreeGrafter"/>
</dbReference>
<organism evidence="3 4">
    <name type="scientific">Penicillium fimorum</name>
    <dbReference type="NCBI Taxonomy" id="1882269"/>
    <lineage>
        <taxon>Eukaryota</taxon>
        <taxon>Fungi</taxon>
        <taxon>Dikarya</taxon>
        <taxon>Ascomycota</taxon>
        <taxon>Pezizomycotina</taxon>
        <taxon>Eurotiomycetes</taxon>
        <taxon>Eurotiomycetidae</taxon>
        <taxon>Eurotiales</taxon>
        <taxon>Aspergillaceae</taxon>
        <taxon>Penicillium</taxon>
    </lineage>
</organism>
<keyword evidence="2" id="KW-0570">Pentose shunt</keyword>
<comment type="catalytic activity">
    <reaction evidence="2">
        <text>D-sedoheptulose 7-phosphate + D-glyceraldehyde 3-phosphate = D-erythrose 4-phosphate + beta-D-fructose 6-phosphate</text>
        <dbReference type="Rhea" id="RHEA:17053"/>
        <dbReference type="ChEBI" id="CHEBI:16897"/>
        <dbReference type="ChEBI" id="CHEBI:57483"/>
        <dbReference type="ChEBI" id="CHEBI:57634"/>
        <dbReference type="ChEBI" id="CHEBI:59776"/>
        <dbReference type="EC" id="2.2.1.2"/>
    </reaction>
</comment>
<dbReference type="Proteomes" id="UP001149954">
    <property type="component" value="Unassembled WGS sequence"/>
</dbReference>
<dbReference type="PANTHER" id="PTHR10683">
    <property type="entry name" value="TRANSALDOLASE"/>
    <property type="match status" value="1"/>
</dbReference>
<accession>A0A9W9Y5P7</accession>
<reference evidence="3" key="1">
    <citation type="submission" date="2022-12" db="EMBL/GenBank/DDBJ databases">
        <authorList>
            <person name="Petersen C."/>
        </authorList>
    </citation>
    <scope>NUCLEOTIDE SEQUENCE</scope>
    <source>
        <strain evidence="3">IBT 29495</strain>
    </source>
</reference>
<dbReference type="PANTHER" id="PTHR10683:SF34">
    <property type="entry name" value="TRANSALDOLASE"/>
    <property type="match status" value="1"/>
</dbReference>
<dbReference type="EMBL" id="JAPWDS010000001">
    <property type="protein sequence ID" value="KAJ5519848.1"/>
    <property type="molecule type" value="Genomic_DNA"/>
</dbReference>
<gene>
    <name evidence="3" type="ORF">N7463_000301</name>
</gene>
<dbReference type="Gene3D" id="3.20.20.70">
    <property type="entry name" value="Aldolase class I"/>
    <property type="match status" value="1"/>
</dbReference>
<dbReference type="EC" id="2.2.1.2" evidence="2"/>
<dbReference type="InterPro" id="IPR018225">
    <property type="entry name" value="Transaldolase_AS"/>
</dbReference>
<comment type="function">
    <text evidence="2">Catalyzes the rate-limiting step of the non-oxidative phase in the pentose phosphate pathway. Catalyzes the reversible conversion of sedheptulose-7-phosphate and D-glyceraldehyde 3-phosphate into erythrose-4-phosphate and beta-D-fructose 6-phosphate.</text>
</comment>
<evidence type="ECO:0000256" key="1">
    <source>
        <dbReference type="ARBA" id="ARBA00023270"/>
    </source>
</evidence>
<dbReference type="GO" id="GO:0005975">
    <property type="term" value="P:carbohydrate metabolic process"/>
    <property type="evidence" value="ECO:0007669"/>
    <property type="project" value="InterPro"/>
</dbReference>
<dbReference type="InterPro" id="IPR013785">
    <property type="entry name" value="Aldolase_TIM"/>
</dbReference>
<dbReference type="SUPFAM" id="SSF51569">
    <property type="entry name" value="Aldolase"/>
    <property type="match status" value="1"/>
</dbReference>
<dbReference type="InterPro" id="IPR001585">
    <property type="entry name" value="TAL/FSA"/>
</dbReference>
<evidence type="ECO:0000256" key="2">
    <source>
        <dbReference type="RuleBase" id="RU000501"/>
    </source>
</evidence>
<dbReference type="GO" id="GO:0004801">
    <property type="term" value="F:transaldolase activity"/>
    <property type="evidence" value="ECO:0007669"/>
    <property type="project" value="UniProtKB-EC"/>
</dbReference>
<comment type="caution">
    <text evidence="3">The sequence shown here is derived from an EMBL/GenBank/DDBJ whole genome shotgun (WGS) entry which is preliminary data.</text>
</comment>
<evidence type="ECO:0000313" key="4">
    <source>
        <dbReference type="Proteomes" id="UP001149954"/>
    </source>
</evidence>
<protein>
    <recommendedName>
        <fullName evidence="2">Transaldolase</fullName>
        <ecNumber evidence="2">2.2.1.2</ecNumber>
    </recommendedName>
</protein>
<keyword evidence="2" id="KW-0808">Transferase</keyword>
<dbReference type="Pfam" id="PF00923">
    <property type="entry name" value="TAL_FSA"/>
    <property type="match status" value="1"/>
</dbReference>
<keyword evidence="1" id="KW-0704">Schiff base</keyword>
<sequence>MGSIEVNVLQYLCSRTQVDLDSLDVEVARKGGPEGPWHDATSNQAEVFFQIQDTKNARIIDEAIAVSQKIHDGFPEVTISELKVEVATVLLAVRVIPFIKGAVHVMANPCYAFSIAKVIATGHRYHKLFRLVFPQIDLSRVVMKVPATFEGLQACRKLSASGVQTLATTVFTMEQSILAAEAGCISISPFVHELKAGVDPTYKDENPLLDLCVKAQQYYQQHGHTTRVKACSCMSIEEILQLSGVAAHTLPPEDLEKLADMHESEAQLKAQSLFKDEALSISAQQPRTYIDDEAKYRMEFAASDGGDGQFKLFQAITIFVDFQKKAELKMSGIEIAA</sequence>
<evidence type="ECO:0000313" key="3">
    <source>
        <dbReference type="EMBL" id="KAJ5519848.1"/>
    </source>
</evidence>
<name>A0A9W9Y5P7_9EURO</name>
<dbReference type="OrthoDB" id="1711136at2759"/>
<reference evidence="3" key="2">
    <citation type="journal article" date="2023" name="IMA Fungus">
        <title>Comparative genomic study of the Penicillium genus elucidates a diverse pangenome and 15 lateral gene transfer events.</title>
        <authorList>
            <person name="Petersen C."/>
            <person name="Sorensen T."/>
            <person name="Nielsen M.R."/>
            <person name="Sondergaard T.E."/>
            <person name="Sorensen J.L."/>
            <person name="Fitzpatrick D.A."/>
            <person name="Frisvad J.C."/>
            <person name="Nielsen K.L."/>
        </authorList>
    </citation>
    <scope>NUCLEOTIDE SEQUENCE</scope>
    <source>
        <strain evidence="3">IBT 29495</strain>
    </source>
</reference>
<dbReference type="PROSITE" id="PS00958">
    <property type="entry name" value="TRANSALDOLASE_2"/>
    <property type="match status" value="1"/>
</dbReference>